<dbReference type="GO" id="GO:0050909">
    <property type="term" value="P:sensory perception of taste"/>
    <property type="evidence" value="ECO:0007669"/>
    <property type="project" value="InterPro"/>
</dbReference>
<evidence type="ECO:0000256" key="2">
    <source>
        <dbReference type="ARBA" id="ARBA00022475"/>
    </source>
</evidence>
<dbReference type="GO" id="GO:0005886">
    <property type="term" value="C:plasma membrane"/>
    <property type="evidence" value="ECO:0007669"/>
    <property type="project" value="UniProtKB-SubCell"/>
</dbReference>
<proteinExistence type="predicted"/>
<feature type="transmembrane region" description="Helical" evidence="8">
    <location>
        <begin position="464"/>
        <end position="483"/>
    </location>
</feature>
<feature type="transmembrane region" description="Helical" evidence="8">
    <location>
        <begin position="590"/>
        <end position="612"/>
    </location>
</feature>
<keyword evidence="7" id="KW-0807">Transducer</keyword>
<feature type="transmembrane region" description="Helical" evidence="8">
    <location>
        <begin position="555"/>
        <end position="578"/>
    </location>
</feature>
<feature type="transmembrane region" description="Helical" evidence="8">
    <location>
        <begin position="724"/>
        <end position="745"/>
    </location>
</feature>
<dbReference type="PANTHER" id="PTHR21143:SF133">
    <property type="entry name" value="GUSTATORY AND PHEROMONE RECEPTOR 32A-RELATED"/>
    <property type="match status" value="1"/>
</dbReference>
<dbReference type="AlphaFoldDB" id="A0AAW1IDW2"/>
<name>A0AAW1IDW2_POPJA</name>
<dbReference type="GO" id="GO:0030424">
    <property type="term" value="C:axon"/>
    <property type="evidence" value="ECO:0007669"/>
    <property type="project" value="TreeGrafter"/>
</dbReference>
<comment type="caution">
    <text evidence="9">The sequence shown here is derived from an EMBL/GenBank/DDBJ whole genome shotgun (WGS) entry which is preliminary data.</text>
</comment>
<feature type="transmembrane region" description="Helical" evidence="8">
    <location>
        <begin position="132"/>
        <end position="152"/>
    </location>
</feature>
<evidence type="ECO:0000256" key="1">
    <source>
        <dbReference type="ARBA" id="ARBA00004651"/>
    </source>
</evidence>
<organism evidence="9 10">
    <name type="scientific">Popillia japonica</name>
    <name type="common">Japanese beetle</name>
    <dbReference type="NCBI Taxonomy" id="7064"/>
    <lineage>
        <taxon>Eukaryota</taxon>
        <taxon>Metazoa</taxon>
        <taxon>Ecdysozoa</taxon>
        <taxon>Arthropoda</taxon>
        <taxon>Hexapoda</taxon>
        <taxon>Insecta</taxon>
        <taxon>Pterygota</taxon>
        <taxon>Neoptera</taxon>
        <taxon>Endopterygota</taxon>
        <taxon>Coleoptera</taxon>
        <taxon>Polyphaga</taxon>
        <taxon>Scarabaeiformia</taxon>
        <taxon>Scarabaeidae</taxon>
        <taxon>Rutelinae</taxon>
        <taxon>Popillia</taxon>
    </lineage>
</organism>
<feature type="transmembrane region" description="Helical" evidence="8">
    <location>
        <begin position="795"/>
        <end position="818"/>
    </location>
</feature>
<gene>
    <name evidence="9" type="ORF">QE152_g36064</name>
</gene>
<accession>A0AAW1IDW2</accession>
<keyword evidence="4 8" id="KW-1133">Transmembrane helix</keyword>
<dbReference type="GO" id="GO:0007165">
    <property type="term" value="P:signal transduction"/>
    <property type="evidence" value="ECO:0007669"/>
    <property type="project" value="UniProtKB-KW"/>
</dbReference>
<sequence>MFAALKMKISESFFVKTEKSFLEEIKNVLFLENIFGCAFINDTNKLKVTDFILAIPFYLIFLYCIPLSIRFYQDILEDAVKIMYFSELVYFATNITVTVVRPIYFVAVRRFHYKILFEIEKMHFKITKGNYLGYKCNLDLLIFNSILLFNLFFYICEYNFTKINSQNLANHIVFFSGIWTAIINDFLTYSVLKHINKLFAILNGKLEAATVINPHQIDYNARRIRRYAYLHRKLTKICEDYNLLTSPSMIGCAAVGDAYLHRKLTKICEDYNLLTSPSMIGCAAVGKRRQVVTVVVLLMHYITLTLIAMFKRRQVDLVLMFFSLFWIGEIVLKVGCVIRMWLKVESQAQKTATYIHDIWNKLASKDDINQRTKHLQLISLQLYNNKLSFTAYGFFALDWTLLHRVIAAVTTYVVILIQFEISSGTKDSYTNRTVWRYPIRIWSLTSNVKLNKHRNRLEISYSNLVFNVVVAAVFFGCSIYATRNSTTDLGEAMNSISEATDTFELYSAMVTQTIAILVMCVNSKRFISFFRRLNQIDRKISVIGERVSSRTNKKFVITGMVLLTTEFLITFFPDYLLFFDKETTVYLITSYYPIITNGLFKVQLTTLIYFLWQRFSAINRMLRKVKRWIEKENENDNRRSVRLLKSGNSYSDIIATIHNIFNELCVLVHSINNELCVLVHSINYLYALQLLLAMCSAFALCARQIHGSFITLKDLTVRYPIADVYFSCQWAFVQILEIFIIIIFAEKTENEINKSVFNLHALYHCNTKEEYLQTEIREFALHLSHKHVRFHVCGFFYVDYSLITTMFAAITSYIVIIIQSDITKDAMAVEENLKNSTYH</sequence>
<evidence type="ECO:0000256" key="5">
    <source>
        <dbReference type="ARBA" id="ARBA00023136"/>
    </source>
</evidence>
<evidence type="ECO:0000256" key="6">
    <source>
        <dbReference type="ARBA" id="ARBA00023170"/>
    </source>
</evidence>
<evidence type="ECO:0000313" key="9">
    <source>
        <dbReference type="EMBL" id="KAK9687705.1"/>
    </source>
</evidence>
<dbReference type="InterPro" id="IPR013604">
    <property type="entry name" value="7TM_chemorcpt"/>
</dbReference>
<dbReference type="Proteomes" id="UP001458880">
    <property type="component" value="Unassembled WGS sequence"/>
</dbReference>
<feature type="transmembrane region" description="Helical" evidence="8">
    <location>
        <begin position="51"/>
        <end position="69"/>
    </location>
</feature>
<evidence type="ECO:0000256" key="3">
    <source>
        <dbReference type="ARBA" id="ARBA00022692"/>
    </source>
</evidence>
<keyword evidence="3 8" id="KW-0812">Transmembrane</keyword>
<feature type="transmembrane region" description="Helical" evidence="8">
    <location>
        <begin position="291"/>
        <end position="311"/>
    </location>
</feature>
<dbReference type="EMBL" id="JASPKY010000628">
    <property type="protein sequence ID" value="KAK9687705.1"/>
    <property type="molecule type" value="Genomic_DNA"/>
</dbReference>
<feature type="transmembrane region" description="Helical" evidence="8">
    <location>
        <begin position="317"/>
        <end position="342"/>
    </location>
</feature>
<keyword evidence="6 9" id="KW-0675">Receptor</keyword>
<comment type="subcellular location">
    <subcellularLocation>
        <location evidence="1">Cell membrane</location>
        <topology evidence="1">Multi-pass membrane protein</topology>
    </subcellularLocation>
</comment>
<reference evidence="9 10" key="1">
    <citation type="journal article" date="2024" name="BMC Genomics">
        <title>De novo assembly and annotation of Popillia japonica's genome with initial clues to its potential as an invasive pest.</title>
        <authorList>
            <person name="Cucini C."/>
            <person name="Boschi S."/>
            <person name="Funari R."/>
            <person name="Cardaioli E."/>
            <person name="Iannotti N."/>
            <person name="Marturano G."/>
            <person name="Paoli F."/>
            <person name="Bruttini M."/>
            <person name="Carapelli A."/>
            <person name="Frati F."/>
            <person name="Nardi F."/>
        </authorList>
    </citation>
    <scope>NUCLEOTIDE SEQUENCE [LARGE SCALE GENOMIC DNA]</scope>
    <source>
        <strain evidence="9">DMR45628</strain>
    </source>
</reference>
<dbReference type="PANTHER" id="PTHR21143">
    <property type="entry name" value="INVERTEBRATE GUSTATORY RECEPTOR"/>
    <property type="match status" value="1"/>
</dbReference>
<evidence type="ECO:0000313" key="10">
    <source>
        <dbReference type="Proteomes" id="UP001458880"/>
    </source>
</evidence>
<dbReference type="GO" id="GO:0008049">
    <property type="term" value="P:male courtship behavior"/>
    <property type="evidence" value="ECO:0007669"/>
    <property type="project" value="TreeGrafter"/>
</dbReference>
<keyword evidence="5 8" id="KW-0472">Membrane</keyword>
<keyword evidence="2" id="KW-1003">Cell membrane</keyword>
<evidence type="ECO:0000256" key="8">
    <source>
        <dbReference type="SAM" id="Phobius"/>
    </source>
</evidence>
<feature type="transmembrane region" description="Helical" evidence="8">
    <location>
        <begin position="503"/>
        <end position="522"/>
    </location>
</feature>
<dbReference type="GO" id="GO:0043025">
    <property type="term" value="C:neuronal cell body"/>
    <property type="evidence" value="ECO:0007669"/>
    <property type="project" value="TreeGrafter"/>
</dbReference>
<dbReference type="Pfam" id="PF08395">
    <property type="entry name" value="7tm_7"/>
    <property type="match status" value="2"/>
</dbReference>
<evidence type="ECO:0000256" key="7">
    <source>
        <dbReference type="ARBA" id="ARBA00023224"/>
    </source>
</evidence>
<feature type="transmembrane region" description="Helical" evidence="8">
    <location>
        <begin position="683"/>
        <end position="703"/>
    </location>
</feature>
<evidence type="ECO:0000256" key="4">
    <source>
        <dbReference type="ARBA" id="ARBA00022989"/>
    </source>
</evidence>
<dbReference type="GO" id="GO:0007635">
    <property type="term" value="P:chemosensory behavior"/>
    <property type="evidence" value="ECO:0007669"/>
    <property type="project" value="TreeGrafter"/>
</dbReference>
<protein>
    <submittedName>
        <fullName evidence="9">7tm Chemosensory receptor</fullName>
    </submittedName>
</protein>
<feature type="transmembrane region" description="Helical" evidence="8">
    <location>
        <begin position="172"/>
        <end position="192"/>
    </location>
</feature>
<feature type="transmembrane region" description="Helical" evidence="8">
    <location>
        <begin position="89"/>
        <end position="111"/>
    </location>
</feature>
<keyword evidence="10" id="KW-1185">Reference proteome</keyword>
<dbReference type="GO" id="GO:0030425">
    <property type="term" value="C:dendrite"/>
    <property type="evidence" value="ECO:0007669"/>
    <property type="project" value="TreeGrafter"/>
</dbReference>